<reference evidence="2" key="1">
    <citation type="submission" date="2020-06" db="EMBL/GenBank/DDBJ databases">
        <authorList>
            <consortium name="Plant Systems Biology data submission"/>
        </authorList>
    </citation>
    <scope>NUCLEOTIDE SEQUENCE</scope>
    <source>
        <strain evidence="2">D6</strain>
    </source>
</reference>
<name>A0A9N8DIC6_9STRA</name>
<feature type="domain" description="DUF6824" evidence="1">
    <location>
        <begin position="27"/>
        <end position="109"/>
    </location>
</feature>
<dbReference type="OrthoDB" id="49453at2759"/>
<proteinExistence type="predicted"/>
<dbReference type="EMBL" id="CAICTM010000157">
    <property type="protein sequence ID" value="CAB9503199.1"/>
    <property type="molecule type" value="Genomic_DNA"/>
</dbReference>
<accession>A0A9N8DIC6</accession>
<evidence type="ECO:0000259" key="1">
    <source>
        <dbReference type="Pfam" id="PF20710"/>
    </source>
</evidence>
<comment type="caution">
    <text evidence="2">The sequence shown here is derived from an EMBL/GenBank/DDBJ whole genome shotgun (WGS) entry which is preliminary data.</text>
</comment>
<dbReference type="AlphaFoldDB" id="A0A9N8DIC6"/>
<evidence type="ECO:0000313" key="2">
    <source>
        <dbReference type="EMBL" id="CAB9503199.1"/>
    </source>
</evidence>
<dbReference type="InterPro" id="IPR049227">
    <property type="entry name" value="DUF6824"/>
</dbReference>
<sequence>MPSASKISRTLEMTPLPDWFVPGPRHVICAKGKQAKEHAANQLLKSLIHQHLEEYKRCPSKLERSFIVSKILKCIRNGGEGGFVRKLNGRWSDIGDRNAREKIGQSFRDSLGHIFKSSTRAKACFRQRRSSDSDIHPAPIVPFFAMSDNVRYRHSVSLDGTDAFTPSILAQDDTELELTDLEPLPLSKGIAVDLNEMSQVSSEPPEDASFREAMEEMFQCHFSGSSTRSAHSV</sequence>
<keyword evidence="3" id="KW-1185">Reference proteome</keyword>
<dbReference type="Proteomes" id="UP001153069">
    <property type="component" value="Unassembled WGS sequence"/>
</dbReference>
<gene>
    <name evidence="2" type="ORF">SEMRO_158_G071670.1</name>
</gene>
<protein>
    <submittedName>
        <fullName evidence="2">Nitrilase family, member 2</fullName>
    </submittedName>
</protein>
<organism evidence="2 3">
    <name type="scientific">Seminavis robusta</name>
    <dbReference type="NCBI Taxonomy" id="568900"/>
    <lineage>
        <taxon>Eukaryota</taxon>
        <taxon>Sar</taxon>
        <taxon>Stramenopiles</taxon>
        <taxon>Ochrophyta</taxon>
        <taxon>Bacillariophyta</taxon>
        <taxon>Bacillariophyceae</taxon>
        <taxon>Bacillariophycidae</taxon>
        <taxon>Naviculales</taxon>
        <taxon>Naviculaceae</taxon>
        <taxon>Seminavis</taxon>
    </lineage>
</organism>
<evidence type="ECO:0000313" key="3">
    <source>
        <dbReference type="Proteomes" id="UP001153069"/>
    </source>
</evidence>
<dbReference type="Pfam" id="PF20710">
    <property type="entry name" value="DUF6824"/>
    <property type="match status" value="1"/>
</dbReference>